<gene>
    <name evidence="8" type="ORF">Cni_G26997</name>
</gene>
<evidence type="ECO:0000313" key="9">
    <source>
        <dbReference type="Proteomes" id="UP001327560"/>
    </source>
</evidence>
<evidence type="ECO:0000256" key="1">
    <source>
        <dbReference type="ARBA" id="ARBA00004370"/>
    </source>
</evidence>
<feature type="domain" description="SMP-LTD" evidence="7">
    <location>
        <begin position="175"/>
        <end position="345"/>
    </location>
</feature>
<feature type="transmembrane region" description="Helical" evidence="6">
    <location>
        <begin position="324"/>
        <end position="344"/>
    </location>
</feature>
<evidence type="ECO:0000256" key="4">
    <source>
        <dbReference type="ARBA" id="ARBA00023121"/>
    </source>
</evidence>
<evidence type="ECO:0000256" key="6">
    <source>
        <dbReference type="SAM" id="Phobius"/>
    </source>
</evidence>
<dbReference type="GO" id="GO:0008289">
    <property type="term" value="F:lipid binding"/>
    <property type="evidence" value="ECO:0007669"/>
    <property type="project" value="UniProtKB-KW"/>
</dbReference>
<keyword evidence="9" id="KW-1185">Reference proteome</keyword>
<dbReference type="EMBL" id="CP136897">
    <property type="protein sequence ID" value="WOL18204.1"/>
    <property type="molecule type" value="Genomic_DNA"/>
</dbReference>
<keyword evidence="6" id="KW-1133">Transmembrane helix</keyword>
<dbReference type="PANTHER" id="PTHR47261:SF2">
    <property type="entry name" value="CALCIUM-DEPENDENT LIPID-BINDING (CALB DOMAIN) FAMILY PROTEIN"/>
    <property type="match status" value="1"/>
</dbReference>
<feature type="transmembrane region" description="Helical" evidence="6">
    <location>
        <begin position="291"/>
        <end position="312"/>
    </location>
</feature>
<name>A0AAQ3L0X9_9LILI</name>
<keyword evidence="2" id="KW-0813">Transport</keyword>
<proteinExistence type="predicted"/>
<keyword evidence="3" id="KW-0445">Lipid transport</keyword>
<dbReference type="PANTHER" id="PTHR47261">
    <property type="entry name" value="CALCIUM-DEPENDENT LIPID-BINDING (CALB DOMAIN) FAMILY PROTEIN"/>
    <property type="match status" value="1"/>
</dbReference>
<comment type="subcellular location">
    <subcellularLocation>
        <location evidence="1">Membrane</location>
    </subcellularLocation>
</comment>
<dbReference type="PROSITE" id="PS51847">
    <property type="entry name" value="SMP"/>
    <property type="match status" value="1"/>
</dbReference>
<evidence type="ECO:0000313" key="8">
    <source>
        <dbReference type="EMBL" id="WOL18204.1"/>
    </source>
</evidence>
<organism evidence="8 9">
    <name type="scientific">Canna indica</name>
    <name type="common">Indian-shot</name>
    <dbReference type="NCBI Taxonomy" id="4628"/>
    <lineage>
        <taxon>Eukaryota</taxon>
        <taxon>Viridiplantae</taxon>
        <taxon>Streptophyta</taxon>
        <taxon>Embryophyta</taxon>
        <taxon>Tracheophyta</taxon>
        <taxon>Spermatophyta</taxon>
        <taxon>Magnoliopsida</taxon>
        <taxon>Liliopsida</taxon>
        <taxon>Zingiberales</taxon>
        <taxon>Cannaceae</taxon>
        <taxon>Canna</taxon>
    </lineage>
</organism>
<dbReference type="AlphaFoldDB" id="A0AAQ3L0X9"/>
<feature type="transmembrane region" description="Helical" evidence="6">
    <location>
        <begin position="123"/>
        <end position="141"/>
    </location>
</feature>
<evidence type="ECO:0000259" key="7">
    <source>
        <dbReference type="PROSITE" id="PS51847"/>
    </source>
</evidence>
<dbReference type="InterPro" id="IPR031468">
    <property type="entry name" value="SMP_LBD"/>
</dbReference>
<dbReference type="CDD" id="cd21669">
    <property type="entry name" value="SMP_SF"/>
    <property type="match status" value="1"/>
</dbReference>
<feature type="transmembrane region" description="Helical" evidence="6">
    <location>
        <begin position="264"/>
        <end position="285"/>
    </location>
</feature>
<evidence type="ECO:0000256" key="2">
    <source>
        <dbReference type="ARBA" id="ARBA00022448"/>
    </source>
</evidence>
<dbReference type="GO" id="GO:0016020">
    <property type="term" value="C:membrane"/>
    <property type="evidence" value="ECO:0007669"/>
    <property type="project" value="UniProtKB-SubCell"/>
</dbReference>
<evidence type="ECO:0000256" key="5">
    <source>
        <dbReference type="ARBA" id="ARBA00023136"/>
    </source>
</evidence>
<keyword evidence="5 6" id="KW-0472">Membrane</keyword>
<dbReference type="GO" id="GO:0006869">
    <property type="term" value="P:lipid transport"/>
    <property type="evidence" value="ECO:0007669"/>
    <property type="project" value="UniProtKB-KW"/>
</dbReference>
<evidence type="ECO:0000256" key="3">
    <source>
        <dbReference type="ARBA" id="ARBA00023055"/>
    </source>
</evidence>
<keyword evidence="6" id="KW-0812">Transmembrane</keyword>
<reference evidence="8 9" key="1">
    <citation type="submission" date="2023-10" db="EMBL/GenBank/DDBJ databases">
        <title>Chromosome-scale genome assembly provides insights into flower coloration mechanisms of Canna indica.</title>
        <authorList>
            <person name="Li C."/>
        </authorList>
    </citation>
    <scope>NUCLEOTIDE SEQUENCE [LARGE SCALE GENOMIC DNA]</scope>
    <source>
        <tissue evidence="8">Flower</tissue>
    </source>
</reference>
<protein>
    <submittedName>
        <fullName evidence="8">Tricalbin-3</fullName>
    </submittedName>
</protein>
<keyword evidence="4" id="KW-0446">Lipid-binding</keyword>
<sequence>MSVSQDSFRGVVIHTRDAGGGRLRHRCGGRIDKRLRLGIFSHELRCRSCTSPGKNSSCNLHVELIRAARGTSVKQVSSKLDDKEPNQLASSSTNYRDYHLIDKLRTQLGVIHPIPFPPVNRNVLGFFVFFFFVGMVFDKVWTSAKRKKTAQDVENDTLPQVPTSLSIFLEKDIRRKESVQWVNMVLGKLWKVYRSGIENWIVGLLQPVIDDLKKPDYVQRVEVKQFSIGDEPLSVRSVERRTSRGVNDLQYQIGLRYTGGARMLLSLSLKFGIVPITLPVGIHNFDIDGELWVRLRLIPTGPWVGAVSWAFVSLPKVKFELSPFSLFNIMGRFLIYYLFLSGLIL</sequence>
<accession>A0AAQ3L0X9</accession>
<dbReference type="Proteomes" id="UP001327560">
    <property type="component" value="Chromosome 8"/>
</dbReference>